<protein>
    <recommendedName>
        <fullName evidence="3">Glycine zipper family protein</fullName>
    </recommendedName>
</protein>
<comment type="caution">
    <text evidence="1">The sequence shown here is derived from an EMBL/GenBank/DDBJ whole genome shotgun (WGS) entry which is preliminary data.</text>
</comment>
<dbReference type="RefSeq" id="WP_076023039.1">
    <property type="nucleotide sequence ID" value="NZ_JAQFIK010000001.1"/>
</dbReference>
<sequence>MKRVILSAGLISVLAACVSAPTGPTVAVMPRQGKPFEVFQQEDQQCREFAANAVKDTSNAALKDGATSALVGAALGAAAGAVIGGGSHTNVGTGAGVGLLGGAGLGAINASGKENQAQGQYNIAYQQCMYAKGNQVPSYKGN</sequence>
<reference evidence="1" key="1">
    <citation type="submission" date="2023-04" db="EMBL/GenBank/DDBJ databases">
        <title>Genome Encyclopedia of Bacteria and Archaea VI: Functional Genomics of Type Strains.</title>
        <authorList>
            <person name="Whitman W."/>
        </authorList>
    </citation>
    <scope>NUCLEOTIDE SEQUENCE</scope>
    <source>
        <strain evidence="1">Enz.4-51</strain>
    </source>
</reference>
<name>A0AA43M8P7_9BURK</name>
<dbReference type="GeneID" id="83595361"/>
<keyword evidence="2" id="KW-1185">Reference proteome</keyword>
<dbReference type="Proteomes" id="UP001161160">
    <property type="component" value="Unassembled WGS sequence"/>
</dbReference>
<evidence type="ECO:0000313" key="2">
    <source>
        <dbReference type="Proteomes" id="UP001161160"/>
    </source>
</evidence>
<evidence type="ECO:0000313" key="1">
    <source>
        <dbReference type="EMBL" id="MDH6503129.1"/>
    </source>
</evidence>
<dbReference type="AlphaFoldDB" id="A0AA43M8P7"/>
<dbReference type="PROSITE" id="PS51257">
    <property type="entry name" value="PROKAR_LIPOPROTEIN"/>
    <property type="match status" value="1"/>
</dbReference>
<proteinExistence type="predicted"/>
<accession>A0AA43M8P7</accession>
<gene>
    <name evidence="1" type="ORF">M2127_000416</name>
</gene>
<evidence type="ECO:0008006" key="3">
    <source>
        <dbReference type="Google" id="ProtNLM"/>
    </source>
</evidence>
<organism evidence="1 2">
    <name type="scientific">Polynucleobacter sphagniphilus</name>
    <dbReference type="NCBI Taxonomy" id="1743169"/>
    <lineage>
        <taxon>Bacteria</taxon>
        <taxon>Pseudomonadati</taxon>
        <taxon>Pseudomonadota</taxon>
        <taxon>Betaproteobacteria</taxon>
        <taxon>Burkholderiales</taxon>
        <taxon>Burkholderiaceae</taxon>
        <taxon>Polynucleobacter</taxon>
    </lineage>
</organism>
<dbReference type="EMBL" id="JARXYA010000002">
    <property type="protein sequence ID" value="MDH6503129.1"/>
    <property type="molecule type" value="Genomic_DNA"/>
</dbReference>